<sequence>MKVTNLFKDKVGAISAHQSEFMNWMSPTLRDYWGDFLGRAQSSFLFSKVRDHQQPAVNEEVISQPDPIVLKPEAQVLFDELSEKVGEVIHVGDWVHVSQERINQFGSVTEDMQWIHTDPERASTESPFKTTIAHGFLTLALLPKLTDSVDPENPMFPTAKLVVNLGLNQVRFPYPVKAGNNVRASSTLTKITPIKKGLEIEREIKVEIEGIRRPGAVVVSVIQLHF</sequence>
<dbReference type="Gene3D" id="3.10.129.10">
    <property type="entry name" value="Hotdog Thioesterase"/>
    <property type="match status" value="1"/>
</dbReference>
<feature type="domain" description="MaoC-like" evidence="1">
    <location>
        <begin position="84"/>
        <end position="201"/>
    </location>
</feature>
<evidence type="ECO:0000313" key="3">
    <source>
        <dbReference type="Proteomes" id="UP000031586"/>
    </source>
</evidence>
<protein>
    <submittedName>
        <fullName evidence="2">Dehydratase</fullName>
    </submittedName>
</protein>
<dbReference type="InterPro" id="IPR029069">
    <property type="entry name" value="HotDog_dom_sf"/>
</dbReference>
<accession>A0A0C1W2L8</accession>
<dbReference type="SUPFAM" id="SSF54637">
    <property type="entry name" value="Thioesterase/thiol ester dehydrase-isomerase"/>
    <property type="match status" value="1"/>
</dbReference>
<dbReference type="PANTHER" id="PTHR42993">
    <property type="entry name" value="MAOC-LIKE DEHYDRATASE DOMAIN-CONTAINING PROTEIN"/>
    <property type="match status" value="1"/>
</dbReference>
<evidence type="ECO:0000259" key="1">
    <source>
        <dbReference type="Pfam" id="PF01575"/>
    </source>
</evidence>
<proteinExistence type="predicted"/>
<organism evidence="2 3">
    <name type="scientific">Vibrio owensii CAIM 1854 = LMG 25443</name>
    <dbReference type="NCBI Taxonomy" id="1229493"/>
    <lineage>
        <taxon>Bacteria</taxon>
        <taxon>Pseudomonadati</taxon>
        <taxon>Pseudomonadota</taxon>
        <taxon>Gammaproteobacteria</taxon>
        <taxon>Vibrionales</taxon>
        <taxon>Vibrionaceae</taxon>
        <taxon>Vibrio</taxon>
    </lineage>
</organism>
<dbReference type="InterPro" id="IPR039375">
    <property type="entry name" value="NodN-like"/>
</dbReference>
<dbReference type="AlphaFoldDB" id="A0A0C1W2L8"/>
<dbReference type="GeneID" id="47101999"/>
<dbReference type="Proteomes" id="UP000031586">
    <property type="component" value="Unassembled WGS sequence"/>
</dbReference>
<dbReference type="EMBL" id="JPRD01000049">
    <property type="protein sequence ID" value="KIF50672.1"/>
    <property type="molecule type" value="Genomic_DNA"/>
</dbReference>
<gene>
    <name evidence="2" type="ORF">H735_24275</name>
</gene>
<dbReference type="PATRIC" id="fig|1229493.5.peg.4259"/>
<dbReference type="RefSeq" id="WP_005440645.1">
    <property type="nucleotide sequence ID" value="NZ_BAOH01000112.1"/>
</dbReference>
<reference evidence="2 3" key="1">
    <citation type="submission" date="2014-07" db="EMBL/GenBank/DDBJ databases">
        <title>Unique and conserved regions in Vibrio harveyi and related species in comparison with the shrimp pathogen Vibrio harveyi CAIM 1792.</title>
        <authorList>
            <person name="Espinoza-Valles I."/>
            <person name="Vora G."/>
            <person name="Leekitcharoenphon P."/>
            <person name="Ussery D."/>
            <person name="Hoj L."/>
            <person name="Gomez-Gil B."/>
        </authorList>
    </citation>
    <scope>NUCLEOTIDE SEQUENCE [LARGE SCALE GENOMIC DNA]</scope>
    <source>
        <strain evidence="3">CAIM 1854 / LMG 25443</strain>
    </source>
</reference>
<evidence type="ECO:0000313" key="2">
    <source>
        <dbReference type="EMBL" id="KIF50672.1"/>
    </source>
</evidence>
<dbReference type="PANTHER" id="PTHR42993:SF1">
    <property type="entry name" value="MAOC-LIKE DEHYDRATASE DOMAIN-CONTAINING PROTEIN"/>
    <property type="match status" value="1"/>
</dbReference>
<dbReference type="CDD" id="cd03450">
    <property type="entry name" value="NodN"/>
    <property type="match status" value="1"/>
</dbReference>
<comment type="caution">
    <text evidence="2">The sequence shown here is derived from an EMBL/GenBank/DDBJ whole genome shotgun (WGS) entry which is preliminary data.</text>
</comment>
<dbReference type="Pfam" id="PF01575">
    <property type="entry name" value="MaoC_dehydratas"/>
    <property type="match status" value="1"/>
</dbReference>
<name>A0A0C1W2L8_9VIBR</name>
<dbReference type="InterPro" id="IPR002539">
    <property type="entry name" value="MaoC-like_dom"/>
</dbReference>